<dbReference type="Pfam" id="PF00004">
    <property type="entry name" value="AAA"/>
    <property type="match status" value="1"/>
</dbReference>
<dbReference type="CDD" id="cd19481">
    <property type="entry name" value="RecA-like_protease"/>
    <property type="match status" value="1"/>
</dbReference>
<dbReference type="InterPro" id="IPR003593">
    <property type="entry name" value="AAA+_ATPase"/>
</dbReference>
<feature type="compositionally biased region" description="Basic and acidic residues" evidence="1">
    <location>
        <begin position="148"/>
        <end position="173"/>
    </location>
</feature>
<dbReference type="PANTHER" id="PTHR46411">
    <property type="entry name" value="FAMILY ATPASE, PUTATIVE-RELATED"/>
    <property type="match status" value="1"/>
</dbReference>
<dbReference type="PANTHER" id="PTHR46411:SF3">
    <property type="entry name" value="AAA+ ATPASE DOMAIN-CONTAINING PROTEIN"/>
    <property type="match status" value="1"/>
</dbReference>
<dbReference type="GO" id="GO:0005524">
    <property type="term" value="F:ATP binding"/>
    <property type="evidence" value="ECO:0007669"/>
    <property type="project" value="InterPro"/>
</dbReference>
<evidence type="ECO:0000259" key="2">
    <source>
        <dbReference type="SMART" id="SM00382"/>
    </source>
</evidence>
<organism evidence="3 4">
    <name type="scientific">Fusarium tricinctum</name>
    <dbReference type="NCBI Taxonomy" id="61284"/>
    <lineage>
        <taxon>Eukaryota</taxon>
        <taxon>Fungi</taxon>
        <taxon>Dikarya</taxon>
        <taxon>Ascomycota</taxon>
        <taxon>Pezizomycotina</taxon>
        <taxon>Sordariomycetes</taxon>
        <taxon>Hypocreomycetidae</taxon>
        <taxon>Hypocreales</taxon>
        <taxon>Nectriaceae</taxon>
        <taxon>Fusarium</taxon>
        <taxon>Fusarium tricinctum species complex</taxon>
    </lineage>
</organism>
<feature type="compositionally biased region" description="Acidic residues" evidence="1">
    <location>
        <begin position="1078"/>
        <end position="1089"/>
    </location>
</feature>
<feature type="compositionally biased region" description="Basic and acidic residues" evidence="1">
    <location>
        <begin position="935"/>
        <end position="947"/>
    </location>
</feature>
<proteinExistence type="predicted"/>
<gene>
    <name evidence="3" type="ORF">BKA59DRAFT_471423</name>
</gene>
<sequence>MTTVIPTGTVMSPRGGEELPDTTLVAPATDQLETPGDIIPEAQQALELVGSLTKPEDETPENPGQPETKAIVSDPEAPETNTSNEDPGKEQPVPEAKVADPIDWKSRILGLPLLVSVGEFDFEDFKNRWGEESRYHVVELLMGSDRTLEEKRREEAQRERKSAELGQRQDPKTKSSTGERWIQRIRIHSPFVLSVLKDAMNPPDWTCEHPRVFFRPFKALMYYHGYVKERLEELEQKCKDMQGLEVEGDDPNQAQAVVAEEAKKSQITQTTNMSDVNDIGKSRENTTRMDLEHLRCYVEFMDTRVMPMENMFNGTDRRMVYFDELWYLFKIGEVLYAPMNTPFKEPGGLRAAKGRYQTAFKLYYKGASVIDDSYPDDLNIQDRTMVLWCYYLEYNGVSYGPVKQRIIITAFSGKKDIRDLLAYPIRFAANAEKIQEDLAQQGKRFRSFTKEKHCSCEGWTITGPPLGVLEKEDSETPEHVEGDVIIDFQETVRRQPSWKPEFEAPNEETTDDWKHGMDRMMINHWPTSPEPDKPNQPLFSIQEFTQRDDDTEEKGKLAGMSKDALLQAYKKGDVTTLDGLDEDVNNLLLPRRFFVYVLRQRRFAMVDIYSLQAIPPQSTIFDDLQIDMNHKLIVQSLVAAHFEKQKVQRNRPVLGPVDQDLVRGKGSGLFILLHGVPGVGKTATAEAVAQANKKPLFTITCGDLGLTPEAVDSKLNEVFRLAHLWDCVLLLDEADVFLARRDTYNLQRNALVSVFLRVLEYYSGILFLTTNRVGILDEAFKSRIHISLYYEPLSRDQTVEIFRVNIKRLRGIEEEKQRQIEGTELKQPRLRIMAKSIIEYAQRYYDEHEDAPHLRWNGRQIRNAFQIASSLAHYNMNRASLSTDNLSAGQVASPVLDERQFENVAVAIEQFGNYMDYTKAMTDADQARIDTLRADHMRNEDFTPRRRDYPRRRGQAGYQYRDTSGLRDKPPRESMAANTRREERRRARDQVPSARPTRHRDSGLGGQPEAPARSPRPRAPAGPPGGPSVSGRASQRREQQPRYDSNDIYEEEDEFSDERDFKASDQKWRKRSGVGSREEEEEDYDDFSDLTDGGARKDLSPAGELDYD</sequence>
<name>A0A8K0RYW2_9HYPO</name>
<evidence type="ECO:0000313" key="4">
    <source>
        <dbReference type="Proteomes" id="UP000813427"/>
    </source>
</evidence>
<feature type="non-terminal residue" evidence="3">
    <location>
        <position position="1"/>
    </location>
</feature>
<dbReference type="EMBL" id="JAGPXF010000003">
    <property type="protein sequence ID" value="KAH7250945.1"/>
    <property type="molecule type" value="Genomic_DNA"/>
</dbReference>
<comment type="caution">
    <text evidence="3">The sequence shown here is derived from an EMBL/GenBank/DDBJ whole genome shotgun (WGS) entry which is preliminary data.</text>
</comment>
<reference evidence="3" key="1">
    <citation type="journal article" date="2021" name="Nat. Commun.">
        <title>Genetic determinants of endophytism in the Arabidopsis root mycobiome.</title>
        <authorList>
            <person name="Mesny F."/>
            <person name="Miyauchi S."/>
            <person name="Thiergart T."/>
            <person name="Pickel B."/>
            <person name="Atanasova L."/>
            <person name="Karlsson M."/>
            <person name="Huettel B."/>
            <person name="Barry K.W."/>
            <person name="Haridas S."/>
            <person name="Chen C."/>
            <person name="Bauer D."/>
            <person name="Andreopoulos W."/>
            <person name="Pangilinan J."/>
            <person name="LaButti K."/>
            <person name="Riley R."/>
            <person name="Lipzen A."/>
            <person name="Clum A."/>
            <person name="Drula E."/>
            <person name="Henrissat B."/>
            <person name="Kohler A."/>
            <person name="Grigoriev I.V."/>
            <person name="Martin F.M."/>
            <person name="Hacquard S."/>
        </authorList>
    </citation>
    <scope>NUCLEOTIDE SEQUENCE</scope>
    <source>
        <strain evidence="3">MPI-SDFR-AT-0068</strain>
    </source>
</reference>
<dbReference type="InterPro" id="IPR054289">
    <property type="entry name" value="DUF7025"/>
</dbReference>
<evidence type="ECO:0000313" key="3">
    <source>
        <dbReference type="EMBL" id="KAH7250945.1"/>
    </source>
</evidence>
<dbReference type="Pfam" id="PF22942">
    <property type="entry name" value="DUF7025"/>
    <property type="match status" value="1"/>
</dbReference>
<dbReference type="SUPFAM" id="SSF52540">
    <property type="entry name" value="P-loop containing nucleoside triphosphate hydrolases"/>
    <property type="match status" value="1"/>
</dbReference>
<dbReference type="Proteomes" id="UP000813427">
    <property type="component" value="Unassembled WGS sequence"/>
</dbReference>
<feature type="region of interest" description="Disordered" evidence="1">
    <location>
        <begin position="148"/>
        <end position="179"/>
    </location>
</feature>
<feature type="compositionally biased region" description="Pro residues" evidence="1">
    <location>
        <begin position="1017"/>
        <end position="1026"/>
    </location>
</feature>
<feature type="region of interest" description="Disordered" evidence="1">
    <location>
        <begin position="935"/>
        <end position="1108"/>
    </location>
</feature>
<keyword evidence="4" id="KW-1185">Reference proteome</keyword>
<feature type="compositionally biased region" description="Acidic residues" evidence="1">
    <location>
        <begin position="1047"/>
        <end position="1057"/>
    </location>
</feature>
<feature type="domain" description="AAA+ ATPase" evidence="2">
    <location>
        <begin position="667"/>
        <end position="794"/>
    </location>
</feature>
<feature type="compositionally biased region" description="Basic and acidic residues" evidence="1">
    <location>
        <begin position="1058"/>
        <end position="1067"/>
    </location>
</feature>
<dbReference type="OrthoDB" id="10042665at2759"/>
<dbReference type="Pfam" id="PF23232">
    <property type="entry name" value="AAA_lid_13"/>
    <property type="match status" value="1"/>
</dbReference>
<dbReference type="InterPro" id="IPR027417">
    <property type="entry name" value="P-loop_NTPase"/>
</dbReference>
<protein>
    <recommendedName>
        <fullName evidence="2">AAA+ ATPase domain-containing protein</fullName>
    </recommendedName>
</protein>
<feature type="compositionally biased region" description="Polar residues" evidence="1">
    <location>
        <begin position="1"/>
        <end position="10"/>
    </location>
</feature>
<feature type="compositionally biased region" description="Basic and acidic residues" evidence="1">
    <location>
        <begin position="1035"/>
        <end position="1045"/>
    </location>
</feature>
<accession>A0A8K0RYW2</accession>
<dbReference type="GO" id="GO:0016887">
    <property type="term" value="F:ATP hydrolysis activity"/>
    <property type="evidence" value="ECO:0007669"/>
    <property type="project" value="InterPro"/>
</dbReference>
<dbReference type="SMART" id="SM00382">
    <property type="entry name" value="AAA"/>
    <property type="match status" value="1"/>
</dbReference>
<dbReference type="InterPro" id="IPR003959">
    <property type="entry name" value="ATPase_AAA_core"/>
</dbReference>
<dbReference type="Gene3D" id="3.40.50.300">
    <property type="entry name" value="P-loop containing nucleotide triphosphate hydrolases"/>
    <property type="match status" value="1"/>
</dbReference>
<dbReference type="InterPro" id="IPR056599">
    <property type="entry name" value="AAA_lid_fung"/>
</dbReference>
<dbReference type="AlphaFoldDB" id="A0A8K0RYW2"/>
<feature type="region of interest" description="Disordered" evidence="1">
    <location>
        <begin position="48"/>
        <end position="98"/>
    </location>
</feature>
<evidence type="ECO:0000256" key="1">
    <source>
        <dbReference type="SAM" id="MobiDB-lite"/>
    </source>
</evidence>
<feature type="region of interest" description="Disordered" evidence="1">
    <location>
        <begin position="1"/>
        <end position="22"/>
    </location>
</feature>
<feature type="compositionally biased region" description="Basic and acidic residues" evidence="1">
    <location>
        <begin position="979"/>
        <end position="989"/>
    </location>
</feature>